<gene>
    <name evidence="1" type="ORF">C1SCF055_LOCUS8701</name>
</gene>
<dbReference type="SUPFAM" id="SSF81301">
    <property type="entry name" value="Nucleotidyltransferase"/>
    <property type="match status" value="1"/>
</dbReference>
<sequence length="138" mass="15299">MERSEDTSIKDKAKLALNAILQNIQVLKMSFARKVLNAFRDVAGEQVQDRSDAGMRWRGILKGSWLTAEEWLAYHLSGPHTSKSCEELDGILDCVREAAEHICESPQVDLSGSYADGTAIPGISDLDIWIDTSEMLFA</sequence>
<dbReference type="EMBL" id="CAMXCT020000591">
    <property type="protein sequence ID" value="CAL1134227.1"/>
    <property type="molecule type" value="Genomic_DNA"/>
</dbReference>
<reference evidence="1" key="1">
    <citation type="submission" date="2022-10" db="EMBL/GenBank/DDBJ databases">
        <authorList>
            <person name="Chen Y."/>
            <person name="Dougan E. K."/>
            <person name="Chan C."/>
            <person name="Rhodes N."/>
            <person name="Thang M."/>
        </authorList>
    </citation>
    <scope>NUCLEOTIDE SEQUENCE</scope>
</reference>
<keyword evidence="3" id="KW-1185">Reference proteome</keyword>
<evidence type="ECO:0000313" key="3">
    <source>
        <dbReference type="Proteomes" id="UP001152797"/>
    </source>
</evidence>
<dbReference type="InterPro" id="IPR043519">
    <property type="entry name" value="NT_sf"/>
</dbReference>
<name>A0A9P1BW84_9DINO</name>
<dbReference type="EMBL" id="CAMXCT030000591">
    <property type="protein sequence ID" value="CAL4768164.1"/>
    <property type="molecule type" value="Genomic_DNA"/>
</dbReference>
<accession>A0A9P1BW84</accession>
<organism evidence="1">
    <name type="scientific">Cladocopium goreaui</name>
    <dbReference type="NCBI Taxonomy" id="2562237"/>
    <lineage>
        <taxon>Eukaryota</taxon>
        <taxon>Sar</taxon>
        <taxon>Alveolata</taxon>
        <taxon>Dinophyceae</taxon>
        <taxon>Suessiales</taxon>
        <taxon>Symbiodiniaceae</taxon>
        <taxon>Cladocopium</taxon>
    </lineage>
</organism>
<protein>
    <submittedName>
        <fullName evidence="1">Uncharacterized protein</fullName>
    </submittedName>
</protein>
<evidence type="ECO:0000313" key="2">
    <source>
        <dbReference type="EMBL" id="CAL1134227.1"/>
    </source>
</evidence>
<dbReference type="Proteomes" id="UP001152797">
    <property type="component" value="Unassembled WGS sequence"/>
</dbReference>
<dbReference type="EMBL" id="CAMXCT010000591">
    <property type="protein sequence ID" value="CAI3980852.1"/>
    <property type="molecule type" value="Genomic_DNA"/>
</dbReference>
<comment type="caution">
    <text evidence="1">The sequence shown here is derived from an EMBL/GenBank/DDBJ whole genome shotgun (WGS) entry which is preliminary data.</text>
</comment>
<proteinExistence type="predicted"/>
<evidence type="ECO:0000313" key="1">
    <source>
        <dbReference type="EMBL" id="CAI3980852.1"/>
    </source>
</evidence>
<dbReference type="AlphaFoldDB" id="A0A9P1BW84"/>
<reference evidence="2" key="2">
    <citation type="submission" date="2024-04" db="EMBL/GenBank/DDBJ databases">
        <authorList>
            <person name="Chen Y."/>
            <person name="Shah S."/>
            <person name="Dougan E. K."/>
            <person name="Thang M."/>
            <person name="Chan C."/>
        </authorList>
    </citation>
    <scope>NUCLEOTIDE SEQUENCE [LARGE SCALE GENOMIC DNA]</scope>
</reference>